<dbReference type="AlphaFoldDB" id="A0A915JS11"/>
<sequence>MVLSAPAALWILGPEIAPQALEFIANATIRVMPVGKILLDGKPSSPAVDTIPWAVEQASPNAQPTPAIAMLPSTTTIGARCCQQLPSNNHWLLGPTRQPRWPTPLERCCVPLMMMSASSRRCLFQSLPLRSPQRLVFFMKSTYAGAWSSTSPVRSQYCPMMTKGETA</sequence>
<accession>A0A915JS11</accession>
<keyword evidence="1" id="KW-1185">Reference proteome</keyword>
<dbReference type="WBParaSite" id="nRc.2.0.1.t28652-RA">
    <property type="protein sequence ID" value="nRc.2.0.1.t28652-RA"/>
    <property type="gene ID" value="nRc.2.0.1.g28652"/>
</dbReference>
<evidence type="ECO:0000313" key="2">
    <source>
        <dbReference type="WBParaSite" id="nRc.2.0.1.t28652-RA"/>
    </source>
</evidence>
<evidence type="ECO:0000313" key="1">
    <source>
        <dbReference type="Proteomes" id="UP000887565"/>
    </source>
</evidence>
<protein>
    <submittedName>
        <fullName evidence="2">Uncharacterized protein</fullName>
    </submittedName>
</protein>
<proteinExistence type="predicted"/>
<dbReference type="Proteomes" id="UP000887565">
    <property type="component" value="Unplaced"/>
</dbReference>
<reference evidence="2" key="1">
    <citation type="submission" date="2022-11" db="UniProtKB">
        <authorList>
            <consortium name="WormBaseParasite"/>
        </authorList>
    </citation>
    <scope>IDENTIFICATION</scope>
</reference>
<name>A0A915JS11_ROMCU</name>
<organism evidence="1 2">
    <name type="scientific">Romanomermis culicivorax</name>
    <name type="common">Nematode worm</name>
    <dbReference type="NCBI Taxonomy" id="13658"/>
    <lineage>
        <taxon>Eukaryota</taxon>
        <taxon>Metazoa</taxon>
        <taxon>Ecdysozoa</taxon>
        <taxon>Nematoda</taxon>
        <taxon>Enoplea</taxon>
        <taxon>Dorylaimia</taxon>
        <taxon>Mermithida</taxon>
        <taxon>Mermithoidea</taxon>
        <taxon>Mermithidae</taxon>
        <taxon>Romanomermis</taxon>
    </lineage>
</organism>